<dbReference type="Proteomes" id="UP001344658">
    <property type="component" value="Unassembled WGS sequence"/>
</dbReference>
<keyword evidence="10 12" id="KW-0520">NAD</keyword>
<evidence type="ECO:0000313" key="16">
    <source>
        <dbReference type="EMBL" id="MEE4541936.1"/>
    </source>
</evidence>
<evidence type="ECO:0000259" key="13">
    <source>
        <dbReference type="PROSITE" id="PS51085"/>
    </source>
</evidence>
<dbReference type="InterPro" id="IPR019574">
    <property type="entry name" value="NADH_UbQ_OxRdtase_Gsu_4Fe4S-bd"/>
</dbReference>
<keyword evidence="4 12" id="KW-0001">2Fe-2S</keyword>
<name>A0ABU7P7Z5_9ACTN</name>
<feature type="domain" description="4Fe-4S His(Cys)3-ligated-type" evidence="15">
    <location>
        <begin position="99"/>
        <end position="138"/>
    </location>
</feature>
<evidence type="ECO:0000313" key="17">
    <source>
        <dbReference type="Proteomes" id="UP001344658"/>
    </source>
</evidence>
<keyword evidence="9 12" id="KW-0411">Iron-sulfur</keyword>
<keyword evidence="8 12" id="KW-0408">Iron</keyword>
<dbReference type="SUPFAM" id="SSF54292">
    <property type="entry name" value="2Fe-2S ferredoxin-like"/>
    <property type="match status" value="1"/>
</dbReference>
<reference evidence="16 17" key="1">
    <citation type="submission" date="2023-12" db="EMBL/GenBank/DDBJ databases">
        <title>Streptomyces sp. V4-01.</title>
        <authorList>
            <person name="Somphong A."/>
            <person name="Phongsopitanun W."/>
        </authorList>
    </citation>
    <scope>NUCLEOTIDE SEQUENCE [LARGE SCALE GENOMIC DNA]</scope>
    <source>
        <strain evidence="16 17">V4-01</strain>
    </source>
</reference>
<dbReference type="CDD" id="cd02788">
    <property type="entry name" value="MopB_CT_NDH-1_NuoG2-N7"/>
    <property type="match status" value="1"/>
</dbReference>
<dbReference type="SUPFAM" id="SSF53706">
    <property type="entry name" value="Formate dehydrogenase/DMSO reductase, domains 1-3"/>
    <property type="match status" value="1"/>
</dbReference>
<dbReference type="PROSITE" id="PS51085">
    <property type="entry name" value="2FE2S_FER_2"/>
    <property type="match status" value="1"/>
</dbReference>
<comment type="caution">
    <text evidence="16">The sequence shown here is derived from an EMBL/GenBank/DDBJ whole genome shotgun (WGS) entry which is preliminary data.</text>
</comment>
<sequence length="827" mass="86333">MTVTTTGAPSGGTAVPPEDLVSVSIDGIAVSVPKGTLVIRAAELVGIEIPRFCDHPLLDPAGACRQCIVEIEGQRKPVASCTITCTDGMVISTQLTSPVAEKAQRGVMELLLINHPLDCPVCDKGGECPLQNQAMQVGEPDTRFEGRKRTYEKPVPISAQVLLDRERCVLCARCTRFSNQIAGDPMIELLERGALQQVGIGEGDPFESYFSGNTIQICPVGALTSAAYRFRSRPFDLVSSPSVCEHCAGGCATRTDHRRGKVMRRMAADDPEVNEEWLCDKGRFGFRYAQRPERLTHPLVRDAEGELVPASWPEALAAAAAGLGAAQGRAAVLAGGRLTIEDSYAYAKFARVVLGTNDVDFRARPHSAEEADFLAAAVAGRGVDLAAGGGLTNRALEQAPAVLLAGLEAEEEAPGVFLRLRKAHRKSGQQTYALATHATRGLDKAGGVLLPAAPGTEPEWLDALAGGVGLDEAGRAAAEALRAAGSVILVGERLAAVPGGLTAALRLATATGATLAWIPRRAGERGAVEAGALPGLLPGGRQVTDPRARDQVARVWGLTALPTRYGRDTGQIVEAAAAGELSALVVGGVEVADLPDPARAREALDAVGFLVSLEQRPSEVTDRADVVLPVAAVAEKSGTFLNWEGRARMFEAAIKPDQVTTRHQLPDARVLTMLADALDVALGLSDVRHARAELDALAGWEERASAPLSSSVPLPRPEPGQAVLAGHRMLLDQGRLQDGDEALAATRHAAVARLSAVTAAEAGVRDGDPLTVTGPAGTVTLPLVVTPMPDRVVWVPLNSVAGGVASDTGARPGQVVGVGAADSEVQA</sequence>
<evidence type="ECO:0000256" key="10">
    <source>
        <dbReference type="ARBA" id="ARBA00023027"/>
    </source>
</evidence>
<comment type="catalytic activity">
    <reaction evidence="11 12">
        <text>a quinone + NADH + 5 H(+)(in) = a quinol + NAD(+) + 4 H(+)(out)</text>
        <dbReference type="Rhea" id="RHEA:57888"/>
        <dbReference type="ChEBI" id="CHEBI:15378"/>
        <dbReference type="ChEBI" id="CHEBI:24646"/>
        <dbReference type="ChEBI" id="CHEBI:57540"/>
        <dbReference type="ChEBI" id="CHEBI:57945"/>
        <dbReference type="ChEBI" id="CHEBI:132124"/>
    </reaction>
</comment>
<dbReference type="InterPro" id="IPR006657">
    <property type="entry name" value="MoPterin_dinucl-bd_dom"/>
</dbReference>
<evidence type="ECO:0000256" key="3">
    <source>
        <dbReference type="ARBA" id="ARBA00022485"/>
    </source>
</evidence>
<dbReference type="PROSITE" id="PS51669">
    <property type="entry name" value="4FE4S_MOW_BIS_MGD"/>
    <property type="match status" value="1"/>
</dbReference>
<evidence type="ECO:0000256" key="4">
    <source>
        <dbReference type="ARBA" id="ARBA00022714"/>
    </source>
</evidence>
<dbReference type="EMBL" id="JAZEWV010000004">
    <property type="protein sequence ID" value="MEE4541936.1"/>
    <property type="molecule type" value="Genomic_DNA"/>
</dbReference>
<dbReference type="PROSITE" id="PS00643">
    <property type="entry name" value="COMPLEX1_75K_3"/>
    <property type="match status" value="1"/>
</dbReference>
<dbReference type="EC" id="7.1.1.-" evidence="12"/>
<keyword evidence="16" id="KW-0560">Oxidoreductase</keyword>
<feature type="domain" description="4Fe-4S Mo/W bis-MGD-type" evidence="14">
    <location>
        <begin position="237"/>
        <end position="293"/>
    </location>
</feature>
<dbReference type="SUPFAM" id="SSF50692">
    <property type="entry name" value="ADC-like"/>
    <property type="match status" value="1"/>
</dbReference>
<dbReference type="InterPro" id="IPR006963">
    <property type="entry name" value="Mopterin_OxRdtase_4Fe-4S_dom"/>
</dbReference>
<protein>
    <recommendedName>
        <fullName evidence="12">NADH-quinone oxidoreductase</fullName>
        <ecNumber evidence="12">7.1.1.-</ecNumber>
    </recommendedName>
</protein>
<dbReference type="SMART" id="SM00926">
    <property type="entry name" value="Molybdop_Fe4S4"/>
    <property type="match status" value="1"/>
</dbReference>
<feature type="domain" description="2Fe-2S ferredoxin-type" evidence="13">
    <location>
        <begin position="19"/>
        <end position="97"/>
    </location>
</feature>
<evidence type="ECO:0000259" key="15">
    <source>
        <dbReference type="PROSITE" id="PS51839"/>
    </source>
</evidence>
<evidence type="ECO:0000256" key="1">
    <source>
        <dbReference type="ARBA" id="ARBA00001966"/>
    </source>
</evidence>
<dbReference type="RefSeq" id="WP_330793843.1">
    <property type="nucleotide sequence ID" value="NZ_JAZEWV010000004.1"/>
</dbReference>
<dbReference type="InterPro" id="IPR009010">
    <property type="entry name" value="Asp_de-COase-like_dom_sf"/>
</dbReference>
<dbReference type="Pfam" id="PF10588">
    <property type="entry name" value="NADH-G_4Fe-4S_3"/>
    <property type="match status" value="1"/>
</dbReference>
<dbReference type="PROSITE" id="PS00641">
    <property type="entry name" value="COMPLEX1_75K_1"/>
    <property type="match status" value="1"/>
</dbReference>
<accession>A0ABU7P7Z5</accession>
<dbReference type="Pfam" id="PF00384">
    <property type="entry name" value="Molybdopterin"/>
    <property type="match status" value="1"/>
</dbReference>
<dbReference type="Gene3D" id="3.40.50.740">
    <property type="match status" value="2"/>
</dbReference>
<dbReference type="InterPro" id="IPR001041">
    <property type="entry name" value="2Fe-2S_ferredoxin-type"/>
</dbReference>
<evidence type="ECO:0000256" key="12">
    <source>
        <dbReference type="RuleBase" id="RU003525"/>
    </source>
</evidence>
<dbReference type="Pfam" id="PF01568">
    <property type="entry name" value="Molydop_binding"/>
    <property type="match status" value="1"/>
</dbReference>
<dbReference type="PANTHER" id="PTHR43105">
    <property type="entry name" value="RESPIRATORY NITRATE REDUCTASE"/>
    <property type="match status" value="1"/>
</dbReference>
<dbReference type="Gene3D" id="2.20.25.90">
    <property type="entry name" value="ADC-like domains"/>
    <property type="match status" value="1"/>
</dbReference>
<evidence type="ECO:0000259" key="14">
    <source>
        <dbReference type="PROSITE" id="PS51669"/>
    </source>
</evidence>
<comment type="function">
    <text evidence="12">NDH-1 shuttles electrons from NADH, via FMN and iron-sulfur (Fe-S) centers, to quinones in the respiratory chain. Couples the redox reaction to proton translocation (for every two electrons transferred, four hydrogen ions are translocated across the cytoplasmic membrane), and thus conserves the redox energy in a proton gradient.</text>
</comment>
<keyword evidence="17" id="KW-1185">Reference proteome</keyword>
<dbReference type="PANTHER" id="PTHR43105:SF12">
    <property type="entry name" value="NADH-QUINONE OXIDOREDUCTASE SUBUNIT G"/>
    <property type="match status" value="1"/>
</dbReference>
<evidence type="ECO:0000256" key="11">
    <source>
        <dbReference type="ARBA" id="ARBA00047712"/>
    </source>
</evidence>
<keyword evidence="7 12" id="KW-1278">Translocase</keyword>
<dbReference type="Gene3D" id="3.40.228.10">
    <property type="entry name" value="Dimethylsulfoxide Reductase, domain 2"/>
    <property type="match status" value="1"/>
</dbReference>
<dbReference type="InterPro" id="IPR006656">
    <property type="entry name" value="Mopterin_OxRdtase"/>
</dbReference>
<dbReference type="InterPro" id="IPR000283">
    <property type="entry name" value="NADH_UbQ_OxRdtase_75kDa_su_CS"/>
</dbReference>
<dbReference type="SMART" id="SM00929">
    <property type="entry name" value="NADH-G_4Fe-4S_3"/>
    <property type="match status" value="1"/>
</dbReference>
<comment type="similarity">
    <text evidence="2 12">Belongs to the complex I 75 kDa subunit family.</text>
</comment>
<dbReference type="NCBIfam" id="TIGR01973">
    <property type="entry name" value="NuoG"/>
    <property type="match status" value="1"/>
</dbReference>
<keyword evidence="6 12" id="KW-0479">Metal-binding</keyword>
<comment type="cofactor">
    <cofactor evidence="12">
        <name>[2Fe-2S] cluster</name>
        <dbReference type="ChEBI" id="CHEBI:190135"/>
    </cofactor>
    <text evidence="12">Binds 1 [2Fe-2S] cluster per subunit.</text>
</comment>
<keyword evidence="3 12" id="KW-0004">4Fe-4S</keyword>
<dbReference type="InterPro" id="IPR050123">
    <property type="entry name" value="Prok_molybdopt-oxidoreductase"/>
</dbReference>
<dbReference type="Gene3D" id="3.10.20.740">
    <property type="match status" value="1"/>
</dbReference>
<evidence type="ECO:0000256" key="9">
    <source>
        <dbReference type="ARBA" id="ARBA00023014"/>
    </source>
</evidence>
<proteinExistence type="inferred from homology"/>
<evidence type="ECO:0000256" key="5">
    <source>
        <dbReference type="ARBA" id="ARBA00022719"/>
    </source>
</evidence>
<dbReference type="Gene3D" id="3.30.70.20">
    <property type="match status" value="1"/>
</dbReference>
<evidence type="ECO:0000256" key="8">
    <source>
        <dbReference type="ARBA" id="ARBA00023004"/>
    </source>
</evidence>
<dbReference type="SUPFAM" id="SSF54862">
    <property type="entry name" value="4Fe-4S ferredoxins"/>
    <property type="match status" value="1"/>
</dbReference>
<dbReference type="NCBIfam" id="NF005895">
    <property type="entry name" value="PRK07860.1"/>
    <property type="match status" value="1"/>
</dbReference>
<dbReference type="Pfam" id="PF13510">
    <property type="entry name" value="Fer2_4"/>
    <property type="match status" value="1"/>
</dbReference>
<dbReference type="InterPro" id="IPR036010">
    <property type="entry name" value="2Fe-2S_ferredoxin-like_sf"/>
</dbReference>
<dbReference type="InterPro" id="IPR010228">
    <property type="entry name" value="NADH_UbQ_OxRdtase_Gsu"/>
</dbReference>
<dbReference type="PROSITE" id="PS00642">
    <property type="entry name" value="COMPLEX1_75K_2"/>
    <property type="match status" value="1"/>
</dbReference>
<organism evidence="16 17">
    <name type="scientific">Actinacidiphila polyblastidii</name>
    <dbReference type="NCBI Taxonomy" id="3110430"/>
    <lineage>
        <taxon>Bacteria</taxon>
        <taxon>Bacillati</taxon>
        <taxon>Actinomycetota</taxon>
        <taxon>Actinomycetes</taxon>
        <taxon>Kitasatosporales</taxon>
        <taxon>Streptomycetaceae</taxon>
        <taxon>Actinacidiphila</taxon>
    </lineage>
</organism>
<dbReference type="InterPro" id="IPR054351">
    <property type="entry name" value="NADH_UbQ_OxRdtase_ferredoxin"/>
</dbReference>
<keyword evidence="5 12" id="KW-0874">Quinone</keyword>
<dbReference type="GO" id="GO:0050136">
    <property type="term" value="F:NADH dehydrogenase (quinone) (non-electrogenic) activity"/>
    <property type="evidence" value="ECO:0007669"/>
    <property type="project" value="UniProtKB-EC"/>
</dbReference>
<gene>
    <name evidence="16" type="ORF">V2S66_08140</name>
</gene>
<evidence type="ECO:0000256" key="2">
    <source>
        <dbReference type="ARBA" id="ARBA00005404"/>
    </source>
</evidence>
<comment type="cofactor">
    <cofactor evidence="1 12">
        <name>[4Fe-4S] cluster</name>
        <dbReference type="ChEBI" id="CHEBI:49883"/>
    </cofactor>
</comment>
<dbReference type="Pfam" id="PF04879">
    <property type="entry name" value="Molybdop_Fe4S4"/>
    <property type="match status" value="1"/>
</dbReference>
<dbReference type="PROSITE" id="PS51839">
    <property type="entry name" value="4FE4S_HC3"/>
    <property type="match status" value="1"/>
</dbReference>
<dbReference type="CDD" id="cd00207">
    <property type="entry name" value="fer2"/>
    <property type="match status" value="1"/>
</dbReference>
<dbReference type="Pfam" id="PF22117">
    <property type="entry name" value="Fer4_Nqo3"/>
    <property type="match status" value="1"/>
</dbReference>
<evidence type="ECO:0000256" key="7">
    <source>
        <dbReference type="ARBA" id="ARBA00022967"/>
    </source>
</evidence>
<evidence type="ECO:0000256" key="6">
    <source>
        <dbReference type="ARBA" id="ARBA00022723"/>
    </source>
</evidence>